<dbReference type="SUPFAM" id="SSF54106">
    <property type="entry name" value="LysM domain"/>
    <property type="match status" value="4"/>
</dbReference>
<dbReference type="STRING" id="402734.SAMN05660918_1934"/>
<dbReference type="SMART" id="SM00257">
    <property type="entry name" value="LysM"/>
    <property type="match status" value="4"/>
</dbReference>
<proteinExistence type="predicted"/>
<dbReference type="PANTHER" id="PTHR33734:SF22">
    <property type="entry name" value="MEMBRANE-BOUND LYTIC MUREIN TRANSGLYCOSYLASE D"/>
    <property type="match status" value="1"/>
</dbReference>
<dbReference type="Proteomes" id="UP000199702">
    <property type="component" value="Unassembled WGS sequence"/>
</dbReference>
<dbReference type="AlphaFoldDB" id="A0A1H6UJF7"/>
<feature type="domain" description="LysM" evidence="1">
    <location>
        <begin position="149"/>
        <end position="192"/>
    </location>
</feature>
<gene>
    <name evidence="2" type="ORF">SAMN05660918_1934</name>
</gene>
<feature type="domain" description="LysM" evidence="1">
    <location>
        <begin position="21"/>
        <end position="64"/>
    </location>
</feature>
<reference evidence="3" key="1">
    <citation type="submission" date="2016-10" db="EMBL/GenBank/DDBJ databases">
        <authorList>
            <person name="Varghese N."/>
            <person name="Submissions S."/>
        </authorList>
    </citation>
    <scope>NUCLEOTIDE SEQUENCE [LARGE SCALE GENOMIC DNA]</scope>
    <source>
        <strain evidence="3">DSM 17934</strain>
    </source>
</reference>
<dbReference type="CDD" id="cd00118">
    <property type="entry name" value="LysM"/>
    <property type="match status" value="3"/>
</dbReference>
<dbReference type="InterPro" id="IPR036779">
    <property type="entry name" value="LysM_dom_sf"/>
</dbReference>
<dbReference type="InterPro" id="IPR018392">
    <property type="entry name" value="LysM"/>
</dbReference>
<dbReference type="RefSeq" id="WP_091312283.1">
    <property type="nucleotide sequence ID" value="NZ_CBCSJU010000004.1"/>
</dbReference>
<feature type="domain" description="LysM" evidence="1">
    <location>
        <begin position="215"/>
        <end position="258"/>
    </location>
</feature>
<evidence type="ECO:0000313" key="2">
    <source>
        <dbReference type="EMBL" id="SEI92419.1"/>
    </source>
</evidence>
<dbReference type="PROSITE" id="PS51782">
    <property type="entry name" value="LYSM"/>
    <property type="match status" value="4"/>
</dbReference>
<dbReference type="InterPro" id="IPR028082">
    <property type="entry name" value="Peripla_BP_I"/>
</dbReference>
<feature type="domain" description="LysM" evidence="1">
    <location>
        <begin position="80"/>
        <end position="123"/>
    </location>
</feature>
<dbReference type="Gene3D" id="3.40.50.2300">
    <property type="match status" value="2"/>
</dbReference>
<name>A0A1H6UJF7_9FLAO</name>
<dbReference type="SUPFAM" id="SSF53822">
    <property type="entry name" value="Periplasmic binding protein-like I"/>
    <property type="match status" value="1"/>
</dbReference>
<dbReference type="Gene3D" id="3.10.350.10">
    <property type="entry name" value="LysM domain"/>
    <property type="match status" value="4"/>
</dbReference>
<organism evidence="2 3">
    <name type="scientific">Flavobacterium terrigena</name>
    <dbReference type="NCBI Taxonomy" id="402734"/>
    <lineage>
        <taxon>Bacteria</taxon>
        <taxon>Pseudomonadati</taxon>
        <taxon>Bacteroidota</taxon>
        <taxon>Flavobacteriia</taxon>
        <taxon>Flavobacteriales</taxon>
        <taxon>Flavobacteriaceae</taxon>
        <taxon>Flavobacterium</taxon>
    </lineage>
</organism>
<evidence type="ECO:0000259" key="1">
    <source>
        <dbReference type="PROSITE" id="PS51782"/>
    </source>
</evidence>
<protein>
    <submittedName>
        <fullName evidence="2">LysM domain-containing protein</fullName>
    </submittedName>
</protein>
<dbReference type="EMBL" id="FNYA01000004">
    <property type="protein sequence ID" value="SEI92419.1"/>
    <property type="molecule type" value="Genomic_DNA"/>
</dbReference>
<dbReference type="PANTHER" id="PTHR33734">
    <property type="entry name" value="LYSM DOMAIN-CONTAINING GPI-ANCHORED PROTEIN 2"/>
    <property type="match status" value="1"/>
</dbReference>
<dbReference type="Pfam" id="PF01476">
    <property type="entry name" value="LysM"/>
    <property type="match status" value="4"/>
</dbReference>
<keyword evidence="3" id="KW-1185">Reference proteome</keyword>
<sequence>MKKAHLYIILFFVGFVGYSQSKHTVVKGETLYSISKKYNIKTDDIIKLNPDAKDGVKENTVLTLPNGVKAVATKTTLNKYDYEVQQGETLYAISKKLGVSVDEMIKNNPASKEGVVAGQSLTYFASKKYFSTTTQVVKNDVVVKKEIANLHTIQAEETKYSVSKKYGISIPELEELNPHIKNVFEIGMQIRLNKNTALPKIAATEFQPVATTKTMFYAVQQGETLFSISRKFGISVDEITKKNPAVSTGLTVGMELILPEKKEINSTIQSEDADGLKKKLNLLGTANKTKQRNLVLLMPFNINRIEKDSSKTKLEYLKTDKFLNITLDFYAGALKAIDSAKVLGLPINAKVYDAETSKYSSNVATIIKNNNFSNVDVVIGPFTNSFVETAGLLLDKNTAIISPLTNDGGKGGSNVFYAMPNETIQKVKLMSYLKSKSDAIFAIHSSAKTSLSTYFASNYPEVKSSSFNDKGLFDYTIFKTNLQKGKKNFVILDSDKIMQVISVVNNLIKLKKEFDIQLVVVERNDALDFEEIPSKNLAALQMLYPSAIRENESIEAMNFAKSFKKDNKIQPNQYATRGFDVTFDAILRMCQEDGFIKSTESQVSEQIESQFNYANNNNWGVYMMYYNSDLTIKQAQ</sequence>
<accession>A0A1H6UJF7</accession>
<dbReference type="OrthoDB" id="2149800at2"/>
<evidence type="ECO:0000313" key="3">
    <source>
        <dbReference type="Proteomes" id="UP000199702"/>
    </source>
</evidence>